<gene>
    <name evidence="3" type="ORF">SAMN02745129_2781</name>
</gene>
<sequence>MKTTWIALLLGAVISLGVQAGHHGGGHAKMQEMLKQELQLSEAQGQQFDQLYQDLRQQWQSIKQSDVSQEEKKAQMQAARESHQQALRALLNDDQWQRYETLRDAHHGKGYHKKHKDKYDTKA</sequence>
<protein>
    <recommendedName>
        <fullName evidence="5">Zinc resistance-associated protein</fullName>
    </recommendedName>
</protein>
<evidence type="ECO:0000313" key="4">
    <source>
        <dbReference type="Proteomes" id="UP000184268"/>
    </source>
</evidence>
<dbReference type="STRING" id="299255.SAMN02745129_2781"/>
<name>A0A1M5VHK1_9GAMM</name>
<feature type="chain" id="PRO_5009914450" description="Zinc resistance-associated protein" evidence="2">
    <location>
        <begin position="21"/>
        <end position="123"/>
    </location>
</feature>
<evidence type="ECO:0008006" key="5">
    <source>
        <dbReference type="Google" id="ProtNLM"/>
    </source>
</evidence>
<reference evidence="3 4" key="1">
    <citation type="submission" date="2016-11" db="EMBL/GenBank/DDBJ databases">
        <authorList>
            <person name="Jaros S."/>
            <person name="Januszkiewicz K."/>
            <person name="Wedrychowicz H."/>
        </authorList>
    </citation>
    <scope>NUCLEOTIDE SEQUENCE [LARGE SCALE GENOMIC DNA]</scope>
    <source>
        <strain evidence="3 4">DSM 16917</strain>
    </source>
</reference>
<dbReference type="AlphaFoldDB" id="A0A1M5VHK1"/>
<keyword evidence="2" id="KW-0732">Signal</keyword>
<dbReference type="Proteomes" id="UP000184268">
    <property type="component" value="Unassembled WGS sequence"/>
</dbReference>
<dbReference type="RefSeq" id="WP_067656622.1">
    <property type="nucleotide sequence ID" value="NZ_FQXG01000004.1"/>
</dbReference>
<feature type="signal peptide" evidence="2">
    <location>
        <begin position="1"/>
        <end position="20"/>
    </location>
</feature>
<feature type="region of interest" description="Disordered" evidence="1">
    <location>
        <begin position="103"/>
        <end position="123"/>
    </location>
</feature>
<evidence type="ECO:0000256" key="1">
    <source>
        <dbReference type="SAM" id="MobiDB-lite"/>
    </source>
</evidence>
<proteinExistence type="predicted"/>
<evidence type="ECO:0000256" key="2">
    <source>
        <dbReference type="SAM" id="SignalP"/>
    </source>
</evidence>
<dbReference type="EMBL" id="FQXG01000004">
    <property type="protein sequence ID" value="SHH74658.1"/>
    <property type="molecule type" value="Genomic_DNA"/>
</dbReference>
<evidence type="ECO:0000313" key="3">
    <source>
        <dbReference type="EMBL" id="SHH74658.1"/>
    </source>
</evidence>
<accession>A0A1M5VHK1</accession>
<keyword evidence="4" id="KW-1185">Reference proteome</keyword>
<organism evidence="3 4">
    <name type="scientific">Ferrimonas marina</name>
    <dbReference type="NCBI Taxonomy" id="299255"/>
    <lineage>
        <taxon>Bacteria</taxon>
        <taxon>Pseudomonadati</taxon>
        <taxon>Pseudomonadota</taxon>
        <taxon>Gammaproteobacteria</taxon>
        <taxon>Alteromonadales</taxon>
        <taxon>Ferrimonadaceae</taxon>
        <taxon>Ferrimonas</taxon>
    </lineage>
</organism>